<name>A0ABR7EUS6_9FIRM</name>
<keyword evidence="3" id="KW-1185">Reference proteome</keyword>
<gene>
    <name evidence="2" type="ORF">H8S07_07435</name>
</gene>
<evidence type="ECO:0000313" key="3">
    <source>
        <dbReference type="Proteomes" id="UP000647235"/>
    </source>
</evidence>
<comment type="caution">
    <text evidence="2">The sequence shown here is derived from an EMBL/GenBank/DDBJ whole genome shotgun (WGS) entry which is preliminary data.</text>
</comment>
<proteinExistence type="predicted"/>
<evidence type="ECO:0000313" key="2">
    <source>
        <dbReference type="EMBL" id="MBC5665111.1"/>
    </source>
</evidence>
<feature type="compositionally biased region" description="Basic and acidic residues" evidence="1">
    <location>
        <begin position="236"/>
        <end position="249"/>
    </location>
</feature>
<accession>A0ABR7EUS6</accession>
<reference evidence="2 3" key="1">
    <citation type="submission" date="2020-08" db="EMBL/GenBank/DDBJ databases">
        <title>Genome public.</title>
        <authorList>
            <person name="Liu C."/>
            <person name="Sun Q."/>
        </authorList>
    </citation>
    <scope>NUCLEOTIDE SEQUENCE [LARGE SCALE GENOMIC DNA]</scope>
    <source>
        <strain evidence="2 3">NSJ-36</strain>
    </source>
</reference>
<dbReference type="Proteomes" id="UP000647235">
    <property type="component" value="Unassembled WGS sequence"/>
</dbReference>
<feature type="region of interest" description="Disordered" evidence="1">
    <location>
        <begin position="225"/>
        <end position="249"/>
    </location>
</feature>
<sequence>MVDTDKFLEMPPSTQALYFHLGMRADDDGFVSSPKKITQFVNCGNDDLKLLLAKGYLIPFESGVVVISDWNVNNWIRADRKHATRFEQEKSLLSISNDIYILDANQVPTKCQPSANQMPTECHTEDSIGKDSIGKDRDRAEYQQIADMYNNTCVSFPRLYKLSESRKKAIKARLQTYSVEDFQRMFEMAEGSSFLKGANNRNWSATFDWMVKDANMAKILDGNYQDRQSESQIPEKTPEEIEREKREEQEALNRIERALKEEYVYDPEHPFQ</sequence>
<feature type="compositionally biased region" description="Basic and acidic residues" evidence="1">
    <location>
        <begin position="122"/>
        <end position="133"/>
    </location>
</feature>
<protein>
    <submittedName>
        <fullName evidence="2">Phage replication initiation protein</fullName>
    </submittedName>
</protein>
<dbReference type="RefSeq" id="WP_186855756.1">
    <property type="nucleotide sequence ID" value="NZ_JACOOY010000007.1"/>
</dbReference>
<dbReference type="EMBL" id="JACOOY010000007">
    <property type="protein sequence ID" value="MBC5665111.1"/>
    <property type="molecule type" value="Genomic_DNA"/>
</dbReference>
<organism evidence="2 3">
    <name type="scientific">Dorea hominis</name>
    <dbReference type="NCBI Taxonomy" id="2763040"/>
    <lineage>
        <taxon>Bacteria</taxon>
        <taxon>Bacillati</taxon>
        <taxon>Bacillota</taxon>
        <taxon>Clostridia</taxon>
        <taxon>Lachnospirales</taxon>
        <taxon>Lachnospiraceae</taxon>
        <taxon>Dorea</taxon>
    </lineage>
</organism>
<evidence type="ECO:0000256" key="1">
    <source>
        <dbReference type="SAM" id="MobiDB-lite"/>
    </source>
</evidence>
<feature type="region of interest" description="Disordered" evidence="1">
    <location>
        <begin position="112"/>
        <end position="133"/>
    </location>
</feature>